<gene>
    <name evidence="3" type="ORF">KCV03_g7093</name>
</gene>
<feature type="region of interest" description="Disordered" evidence="2">
    <location>
        <begin position="340"/>
        <end position="359"/>
    </location>
</feature>
<evidence type="ECO:0000313" key="4">
    <source>
        <dbReference type="Proteomes" id="UP000767238"/>
    </source>
</evidence>
<organism evidence="3 4">
    <name type="scientific">Aureobasidium melanogenum</name>
    <name type="common">Aureobasidium pullulans var. melanogenum</name>
    <dbReference type="NCBI Taxonomy" id="46634"/>
    <lineage>
        <taxon>Eukaryota</taxon>
        <taxon>Fungi</taxon>
        <taxon>Dikarya</taxon>
        <taxon>Ascomycota</taxon>
        <taxon>Pezizomycotina</taxon>
        <taxon>Dothideomycetes</taxon>
        <taxon>Dothideomycetidae</taxon>
        <taxon>Dothideales</taxon>
        <taxon>Saccotheciaceae</taxon>
        <taxon>Aureobasidium</taxon>
    </lineage>
</organism>
<evidence type="ECO:0000256" key="1">
    <source>
        <dbReference type="SAM" id="Coils"/>
    </source>
</evidence>
<feature type="region of interest" description="Disordered" evidence="2">
    <location>
        <begin position="193"/>
        <end position="229"/>
    </location>
</feature>
<feature type="non-terminal residue" evidence="3">
    <location>
        <position position="1"/>
    </location>
</feature>
<dbReference type="Proteomes" id="UP000767238">
    <property type="component" value="Unassembled WGS sequence"/>
</dbReference>
<comment type="caution">
    <text evidence="3">The sequence shown here is derived from an EMBL/GenBank/DDBJ whole genome shotgun (WGS) entry which is preliminary data.</text>
</comment>
<sequence length="359" mass="41365">MADMNEPTKEQMDDLIDDAVDLFNDEKYAECEAAVRAILRQGVSRWQKIYCLTLLAECVEDWYEAEEERYNAETMYDDARFLWPPGKSARNDRRLEDLREHLDNLKESQRVYRLKDLDLDDDDIDEWMAEQYQKHSHVIQAEGEWAERLRIRDKRAFVKEEAEWREMEAREQDKLQEDAIEAAGQMFDLAASNQPQDQLDEDQDNSELEHTAVEDGDDPLNKKGAEENSGMAKVSEGFVATDHPIDIPVPSNNHKAQGNIANKPSSLRNLGPRRSLEQATKSQATRLGPNSNSFPYLISQKSKKKSKDKRTYDAMDPTPLFELDSLLWFQGHTEITPVAAAAQREKAQEVKQQPQEMDS</sequence>
<dbReference type="AlphaFoldDB" id="A0A9P8K529"/>
<protein>
    <submittedName>
        <fullName evidence="3">Uncharacterized protein</fullName>
    </submittedName>
</protein>
<feature type="region of interest" description="Disordered" evidence="2">
    <location>
        <begin position="242"/>
        <end position="316"/>
    </location>
</feature>
<dbReference type="OrthoDB" id="3440281at2759"/>
<accession>A0A9P8K529</accession>
<feature type="compositionally biased region" description="Basic and acidic residues" evidence="2">
    <location>
        <begin position="207"/>
        <end position="226"/>
    </location>
</feature>
<dbReference type="EMBL" id="JAHFYH010000056">
    <property type="protein sequence ID" value="KAH0217493.1"/>
    <property type="molecule type" value="Genomic_DNA"/>
</dbReference>
<feature type="coiled-coil region" evidence="1">
    <location>
        <begin position="88"/>
        <end position="115"/>
    </location>
</feature>
<feature type="compositionally biased region" description="Polar residues" evidence="2">
    <location>
        <begin position="350"/>
        <end position="359"/>
    </location>
</feature>
<evidence type="ECO:0000313" key="3">
    <source>
        <dbReference type="EMBL" id="KAH0217493.1"/>
    </source>
</evidence>
<keyword evidence="1" id="KW-0175">Coiled coil</keyword>
<name>A0A9P8K529_AURME</name>
<feature type="compositionally biased region" description="Polar residues" evidence="2">
    <location>
        <begin position="250"/>
        <end position="268"/>
    </location>
</feature>
<reference evidence="3" key="1">
    <citation type="journal article" date="2021" name="J Fungi (Basel)">
        <title>Virulence traits and population genomics of the black yeast Aureobasidium melanogenum.</title>
        <authorList>
            <person name="Cernosa A."/>
            <person name="Sun X."/>
            <person name="Gostincar C."/>
            <person name="Fang C."/>
            <person name="Gunde-Cimerman N."/>
            <person name="Song Z."/>
        </authorList>
    </citation>
    <scope>NUCLEOTIDE SEQUENCE</scope>
    <source>
        <strain evidence="3">EXF-8016</strain>
    </source>
</reference>
<reference evidence="3" key="2">
    <citation type="submission" date="2021-08" db="EMBL/GenBank/DDBJ databases">
        <authorList>
            <person name="Gostincar C."/>
            <person name="Sun X."/>
            <person name="Song Z."/>
            <person name="Gunde-Cimerman N."/>
        </authorList>
    </citation>
    <scope>NUCLEOTIDE SEQUENCE</scope>
    <source>
        <strain evidence="3">EXF-8016</strain>
    </source>
</reference>
<feature type="compositionally biased region" description="Polar residues" evidence="2">
    <location>
        <begin position="277"/>
        <end position="294"/>
    </location>
</feature>
<evidence type="ECO:0000256" key="2">
    <source>
        <dbReference type="SAM" id="MobiDB-lite"/>
    </source>
</evidence>
<proteinExistence type="predicted"/>